<dbReference type="Proteomes" id="UP001190700">
    <property type="component" value="Unassembled WGS sequence"/>
</dbReference>
<keyword evidence="2" id="KW-1185">Reference proteome</keyword>
<proteinExistence type="predicted"/>
<organism evidence="1 2">
    <name type="scientific">Cymbomonas tetramitiformis</name>
    <dbReference type="NCBI Taxonomy" id="36881"/>
    <lineage>
        <taxon>Eukaryota</taxon>
        <taxon>Viridiplantae</taxon>
        <taxon>Chlorophyta</taxon>
        <taxon>Pyramimonadophyceae</taxon>
        <taxon>Pyramimonadales</taxon>
        <taxon>Pyramimonadaceae</taxon>
        <taxon>Cymbomonas</taxon>
    </lineage>
</organism>
<accession>A0AAE0BJI8</accession>
<reference evidence="1 2" key="1">
    <citation type="journal article" date="2015" name="Genome Biol. Evol.">
        <title>Comparative Genomics of a Bacterivorous Green Alga Reveals Evolutionary Causalities and Consequences of Phago-Mixotrophic Mode of Nutrition.</title>
        <authorList>
            <person name="Burns J.A."/>
            <person name="Paasch A."/>
            <person name="Narechania A."/>
            <person name="Kim E."/>
        </authorList>
    </citation>
    <scope>NUCLEOTIDE SEQUENCE [LARGE SCALE GENOMIC DNA]</scope>
    <source>
        <strain evidence="1 2">PLY_AMNH</strain>
    </source>
</reference>
<dbReference type="EMBL" id="LGRX02034497">
    <property type="protein sequence ID" value="KAK3237647.1"/>
    <property type="molecule type" value="Genomic_DNA"/>
</dbReference>
<evidence type="ECO:0000313" key="1">
    <source>
        <dbReference type="EMBL" id="KAK3237647.1"/>
    </source>
</evidence>
<comment type="caution">
    <text evidence="1">The sequence shown here is derived from an EMBL/GenBank/DDBJ whole genome shotgun (WGS) entry which is preliminary data.</text>
</comment>
<dbReference type="AlphaFoldDB" id="A0AAE0BJI8"/>
<name>A0AAE0BJI8_9CHLO</name>
<sequence length="348" mass="38965">MPNISRTGWHGIGGVASVVVYTTDGVHRMLILKVPPRKFFSPEAGWEHARRQMAFHDTAAGLHAPGVRYTEARHECFRPDEEVHATGCRKGHRMHFVWKLERSKRDNHPSCYEHSTRPEADLLWRGENILAHFDLIGEYWQHFKLGQRAAPDTTTGTFVLPVWCTAFWWPLLKRAWVLKFYPEGSHLFTSPEWRHLIREDGAYAFGGECAKEAPLGGPCWLCACPRRRRAAEAPGGAAGKGGWRAMPETVCGGLQGTAIRCLGCSPLQRQPCGEVSVGLTLFVQCGRCLARRSGFLRSASDLAMGVTSLLGMRTQLSPDKGHRRGVRDVRRFMELLLDRGLGCRPAAR</sequence>
<protein>
    <submittedName>
        <fullName evidence="1">Uncharacterized protein</fullName>
    </submittedName>
</protein>
<evidence type="ECO:0000313" key="2">
    <source>
        <dbReference type="Proteomes" id="UP001190700"/>
    </source>
</evidence>
<gene>
    <name evidence="1" type="ORF">CYMTET_52293</name>
</gene>